<dbReference type="EMBL" id="KT820204">
    <property type="protein sequence ID" value="AMR73394.1"/>
    <property type="molecule type" value="Viral_cRNA"/>
</dbReference>
<dbReference type="Proteomes" id="UP000134428">
    <property type="component" value="Genome"/>
</dbReference>
<dbReference type="KEGG" id="vg:80554444"/>
<proteinExistence type="predicted"/>
<sequence>MTLFSKMSTQDLQVGLIQIRGTLTFSLSMGTTSISIPLGLSFSMLQRLRQVSRTDLSDRCEFDLEIGRLLYKITIFLQTGTTSCLIMTSHSTGSPDTLLAMLLGSTKVPIGIPGNSLNRLL</sequence>
<keyword evidence="3" id="KW-1185">Reference proteome</keyword>
<protein>
    <recommendedName>
        <fullName evidence="1">Non-structural protein NS-S</fullName>
    </recommendedName>
</protein>
<evidence type="ECO:0000313" key="2">
    <source>
        <dbReference type="EMBL" id="AMR73394.1"/>
    </source>
</evidence>
<dbReference type="GeneID" id="80554444"/>
<dbReference type="InterPro" id="IPR000797">
    <property type="entry name" value="Bunya_NSs"/>
</dbReference>
<organism evidence="2 3">
    <name type="scientific">Kowanyama virus</name>
    <dbReference type="NCBI Taxonomy" id="1819306"/>
    <lineage>
        <taxon>Viruses</taxon>
        <taxon>Riboviria</taxon>
        <taxon>Orthornavirae</taxon>
        <taxon>Negarnaviricota</taxon>
        <taxon>Polyploviricotina</taxon>
        <taxon>Bunyaviricetes</taxon>
        <taxon>Elliovirales</taxon>
        <taxon>Peribunyaviridae</taxon>
        <taxon>Orthobunyavirus</taxon>
        <taxon>Orthobunyavirus kowanyamaense</taxon>
    </lineage>
</organism>
<dbReference type="RefSeq" id="YP_010840799.1">
    <property type="nucleotide sequence ID" value="NC_079035.1"/>
</dbReference>
<name>A0A142J8F5_9VIRU</name>
<accession>A0A142J8F5</accession>
<reference evidence="2 3" key="1">
    <citation type="journal article" date="2016" name="Virol Rep">
        <title>Newly characterized arboviruses of northern Australia.</title>
        <authorList>
            <person name="Huang B."/>
            <person name="Allcock R."/>
            <person name="Warrilow D."/>
        </authorList>
    </citation>
    <scope>NUCLEOTIDE SEQUENCE [LARGE SCALE GENOMIC DNA]</scope>
    <source>
        <strain evidence="2">MRM1243</strain>
    </source>
</reference>
<evidence type="ECO:0000313" key="3">
    <source>
        <dbReference type="Proteomes" id="UP000134428"/>
    </source>
</evidence>
<evidence type="ECO:0000256" key="1">
    <source>
        <dbReference type="ARBA" id="ARBA00014100"/>
    </source>
</evidence>
<dbReference type="Pfam" id="PF01104">
    <property type="entry name" value="Bunya_NS-S"/>
    <property type="match status" value="1"/>
</dbReference>
<dbReference type="GO" id="GO:0016032">
    <property type="term" value="P:viral process"/>
    <property type="evidence" value="ECO:0007669"/>
    <property type="project" value="InterPro"/>
</dbReference>